<sequence length="58" mass="6483">MSVAVEGAEEPVNKESPANDDENVIEVDKDAISLDLTRTRLMKIEGFEFLRRVSFLAS</sequence>
<reference evidence="2 3" key="1">
    <citation type="submission" date="2014-03" db="EMBL/GenBank/DDBJ databases">
        <title>Draft genome of the hookworm Oesophagostomum dentatum.</title>
        <authorList>
            <person name="Mitreva M."/>
        </authorList>
    </citation>
    <scope>NUCLEOTIDE SEQUENCE [LARGE SCALE GENOMIC DNA]</scope>
    <source>
        <strain evidence="2 3">OD-Hann</strain>
    </source>
</reference>
<accession>A0A0B1SKT3</accession>
<dbReference type="Proteomes" id="UP000053660">
    <property type="component" value="Unassembled WGS sequence"/>
</dbReference>
<dbReference type="OrthoDB" id="7451790at2759"/>
<dbReference type="EMBL" id="KN563554">
    <property type="protein sequence ID" value="KHJ85529.1"/>
    <property type="molecule type" value="Genomic_DNA"/>
</dbReference>
<evidence type="ECO:0000313" key="3">
    <source>
        <dbReference type="Proteomes" id="UP000053660"/>
    </source>
</evidence>
<protein>
    <submittedName>
        <fullName evidence="2">Uncharacterized protein</fullName>
    </submittedName>
</protein>
<feature type="non-terminal residue" evidence="2">
    <location>
        <position position="58"/>
    </location>
</feature>
<evidence type="ECO:0000256" key="1">
    <source>
        <dbReference type="SAM" id="MobiDB-lite"/>
    </source>
</evidence>
<keyword evidence="3" id="KW-1185">Reference proteome</keyword>
<proteinExistence type="predicted"/>
<organism evidence="2 3">
    <name type="scientific">Oesophagostomum dentatum</name>
    <name type="common">Nodular worm</name>
    <dbReference type="NCBI Taxonomy" id="61180"/>
    <lineage>
        <taxon>Eukaryota</taxon>
        <taxon>Metazoa</taxon>
        <taxon>Ecdysozoa</taxon>
        <taxon>Nematoda</taxon>
        <taxon>Chromadorea</taxon>
        <taxon>Rhabditida</taxon>
        <taxon>Rhabditina</taxon>
        <taxon>Rhabditomorpha</taxon>
        <taxon>Strongyloidea</taxon>
        <taxon>Strongylidae</taxon>
        <taxon>Oesophagostomum</taxon>
    </lineage>
</organism>
<evidence type="ECO:0000313" key="2">
    <source>
        <dbReference type="EMBL" id="KHJ85529.1"/>
    </source>
</evidence>
<dbReference type="AlphaFoldDB" id="A0A0B1SKT3"/>
<name>A0A0B1SKT3_OESDE</name>
<gene>
    <name evidence="2" type="ORF">OESDEN_14742</name>
</gene>
<feature type="region of interest" description="Disordered" evidence="1">
    <location>
        <begin position="1"/>
        <end position="23"/>
    </location>
</feature>